<dbReference type="Proteomes" id="UP000093267">
    <property type="component" value="Chromosome"/>
</dbReference>
<sequence length="240" mass="27087">MQLGEQLKTQREKLQMTQQDLAERLHVTRQTVSRWENNATYPNLDTLVDISDVLNISLDDLLKGDDAKVVTEISHDVKTKNRYKKFTITIGAIFGLIIIGLGILSYGRGTQNDTIDRINPFLSTTRGFAVLPQKTPTKMEKVTETNTKGHNVKRRTAVPQPVTAHVVENGFGGGEWLTFSVGEIPSKGMNFAYVQHKGSFVSQATLIHRNDVPKLIRAQLGDYHAYDKRYDWPKSSWSPF</sequence>
<dbReference type="InterPro" id="IPR001387">
    <property type="entry name" value="Cro/C1-type_HTH"/>
</dbReference>
<evidence type="ECO:0000313" key="5">
    <source>
        <dbReference type="Proteomes" id="UP000093267"/>
    </source>
</evidence>
<dbReference type="GO" id="GO:0003677">
    <property type="term" value="F:DNA binding"/>
    <property type="evidence" value="ECO:0007669"/>
    <property type="project" value="UniProtKB-KW"/>
</dbReference>
<evidence type="ECO:0000256" key="2">
    <source>
        <dbReference type="SAM" id="Phobius"/>
    </source>
</evidence>
<evidence type="ECO:0000256" key="1">
    <source>
        <dbReference type="ARBA" id="ARBA00023125"/>
    </source>
</evidence>
<dbReference type="AlphaFoldDB" id="A0A1B2IXV4"/>
<dbReference type="PROSITE" id="PS50943">
    <property type="entry name" value="HTH_CROC1"/>
    <property type="match status" value="1"/>
</dbReference>
<dbReference type="RefSeq" id="WP_056987200.1">
    <property type="nucleotide sequence ID" value="NZ_CP014912.1"/>
</dbReference>
<dbReference type="OrthoDB" id="9805856at2"/>
<protein>
    <submittedName>
        <fullName evidence="4">XRE family transcriptional regulator</fullName>
    </submittedName>
</protein>
<keyword evidence="2" id="KW-0812">Transmembrane</keyword>
<keyword evidence="1" id="KW-0238">DNA-binding</keyword>
<dbReference type="SMART" id="SM00530">
    <property type="entry name" value="HTH_XRE"/>
    <property type="match status" value="1"/>
</dbReference>
<accession>A0A1B2IXV4</accession>
<dbReference type="PANTHER" id="PTHR46558">
    <property type="entry name" value="TRACRIPTIONAL REGULATORY PROTEIN-RELATED-RELATED"/>
    <property type="match status" value="1"/>
</dbReference>
<organism evidence="4 5">
    <name type="scientific">Secundilactobacillus paracollinoides</name>
    <dbReference type="NCBI Taxonomy" id="240427"/>
    <lineage>
        <taxon>Bacteria</taxon>
        <taxon>Bacillati</taxon>
        <taxon>Bacillota</taxon>
        <taxon>Bacilli</taxon>
        <taxon>Lactobacillales</taxon>
        <taxon>Lactobacillaceae</taxon>
        <taxon>Secundilactobacillus</taxon>
    </lineage>
</organism>
<dbReference type="PANTHER" id="PTHR46558:SF4">
    <property type="entry name" value="DNA-BIDING PHAGE PROTEIN"/>
    <property type="match status" value="1"/>
</dbReference>
<gene>
    <name evidence="4" type="ORF">AYR63_06670</name>
</gene>
<name>A0A1B2IXV4_9LACO</name>
<dbReference type="SUPFAM" id="SSF47413">
    <property type="entry name" value="lambda repressor-like DNA-binding domains"/>
    <property type="match status" value="1"/>
</dbReference>
<dbReference type="CDD" id="cd00093">
    <property type="entry name" value="HTH_XRE"/>
    <property type="match status" value="1"/>
</dbReference>
<dbReference type="EMBL" id="CP014924">
    <property type="protein sequence ID" value="ANZ66850.1"/>
    <property type="molecule type" value="Genomic_DNA"/>
</dbReference>
<proteinExistence type="predicted"/>
<reference evidence="4 5" key="1">
    <citation type="submission" date="2016-03" db="EMBL/GenBank/DDBJ databases">
        <title>Pediococcus and Lactobacillus from brewery environment - whole genome sequencing and assembly.</title>
        <authorList>
            <person name="Behr J."/>
            <person name="Geissler A.J."/>
            <person name="Vogel R.F."/>
        </authorList>
    </citation>
    <scope>NUCLEOTIDE SEQUENCE [LARGE SCALE GENOMIC DNA]</scope>
    <source>
        <strain evidence="4 5">TMW 1.1995</strain>
    </source>
</reference>
<keyword evidence="2" id="KW-0472">Membrane</keyword>
<feature type="domain" description="HTH cro/C1-type" evidence="3">
    <location>
        <begin position="7"/>
        <end position="61"/>
    </location>
</feature>
<keyword evidence="2" id="KW-1133">Transmembrane helix</keyword>
<evidence type="ECO:0000259" key="3">
    <source>
        <dbReference type="PROSITE" id="PS50943"/>
    </source>
</evidence>
<evidence type="ECO:0000313" key="4">
    <source>
        <dbReference type="EMBL" id="ANZ66850.1"/>
    </source>
</evidence>
<dbReference type="Pfam" id="PF01381">
    <property type="entry name" value="HTH_3"/>
    <property type="match status" value="1"/>
</dbReference>
<dbReference type="InterPro" id="IPR010982">
    <property type="entry name" value="Lambda_DNA-bd_dom_sf"/>
</dbReference>
<feature type="transmembrane region" description="Helical" evidence="2">
    <location>
        <begin position="86"/>
        <end position="107"/>
    </location>
</feature>
<keyword evidence="5" id="KW-1185">Reference proteome</keyword>
<dbReference type="Gene3D" id="1.10.260.40">
    <property type="entry name" value="lambda repressor-like DNA-binding domains"/>
    <property type="match status" value="1"/>
</dbReference>